<protein>
    <submittedName>
        <fullName evidence="2">Uncharacterized protein</fullName>
    </submittedName>
</protein>
<dbReference type="AlphaFoldDB" id="A0A6J4SMT2"/>
<evidence type="ECO:0000313" key="2">
    <source>
        <dbReference type="EMBL" id="CAA9498015.1"/>
    </source>
</evidence>
<organism evidence="2">
    <name type="scientific">uncultured Solirubrobacteraceae bacterium</name>
    <dbReference type="NCBI Taxonomy" id="1162706"/>
    <lineage>
        <taxon>Bacteria</taxon>
        <taxon>Bacillati</taxon>
        <taxon>Actinomycetota</taxon>
        <taxon>Thermoleophilia</taxon>
        <taxon>Solirubrobacterales</taxon>
        <taxon>Solirubrobacteraceae</taxon>
        <taxon>environmental samples</taxon>
    </lineage>
</organism>
<sequence>MSRRAQAALGMAIAAAFAASAWPVLLGAPEQEAAAVPARVAGPQAGATAPGPAIAHVINTGGLESVGVIDGRGRGFELLRRPAGDPAWSPDGASLAVAE</sequence>
<evidence type="ECO:0000256" key="1">
    <source>
        <dbReference type="SAM" id="SignalP"/>
    </source>
</evidence>
<proteinExistence type="predicted"/>
<feature type="chain" id="PRO_5026727576" evidence="1">
    <location>
        <begin position="22"/>
        <end position="99"/>
    </location>
</feature>
<keyword evidence="1" id="KW-0732">Signal</keyword>
<name>A0A6J4SMT2_9ACTN</name>
<feature type="non-terminal residue" evidence="2">
    <location>
        <position position="99"/>
    </location>
</feature>
<gene>
    <name evidence="2" type="ORF">AVDCRST_MAG38-3053</name>
</gene>
<reference evidence="2" key="1">
    <citation type="submission" date="2020-02" db="EMBL/GenBank/DDBJ databases">
        <authorList>
            <person name="Meier V. D."/>
        </authorList>
    </citation>
    <scope>NUCLEOTIDE SEQUENCE</scope>
    <source>
        <strain evidence="2">AVDCRST_MAG38</strain>
    </source>
</reference>
<dbReference type="EMBL" id="CADCVJ010000246">
    <property type="protein sequence ID" value="CAA9498015.1"/>
    <property type="molecule type" value="Genomic_DNA"/>
</dbReference>
<accession>A0A6J4SMT2</accession>
<feature type="signal peptide" evidence="1">
    <location>
        <begin position="1"/>
        <end position="21"/>
    </location>
</feature>